<protein>
    <submittedName>
        <fullName evidence="1">Uncharacterized protein</fullName>
    </submittedName>
</protein>
<keyword evidence="2" id="KW-1185">Reference proteome</keyword>
<organism evidence="1 2">
    <name type="scientific">Mycolicibacterium sphagni</name>
    <dbReference type="NCBI Taxonomy" id="1786"/>
    <lineage>
        <taxon>Bacteria</taxon>
        <taxon>Bacillati</taxon>
        <taxon>Actinomycetota</taxon>
        <taxon>Actinomycetes</taxon>
        <taxon>Mycobacteriales</taxon>
        <taxon>Mycobacteriaceae</taxon>
        <taxon>Mycolicibacterium</taxon>
    </lineage>
</organism>
<gene>
    <name evidence="1" type="ORF">CG716_11660</name>
</gene>
<dbReference type="Proteomes" id="UP000216063">
    <property type="component" value="Unassembled WGS sequence"/>
</dbReference>
<sequence length="247" mass="27731">MAISGVFRFNDDDWTDCFGHREYPPSPVMMLRSPALSAWPAITALHMEKPTRGRTSRVAANEFFLNSYQAIDHSDLRIELTGFDSIQASGYGSEIPLDVQPLPIEILDESTQSSVRLQIEAIDAFTHRAENEDPAKRLGQIRLSGCVEFGTPEDLLADWVSTWQRPIGKTPTVADKAPFARPAPRFSFEILDETDFLLEQIRGDVSIDVPVDKNGRTPSRVPRWLIDLSFDLGDYSASPNRVIARIR</sequence>
<evidence type="ECO:0000313" key="2">
    <source>
        <dbReference type="Proteomes" id="UP000216063"/>
    </source>
</evidence>
<proteinExistence type="predicted"/>
<dbReference type="EMBL" id="NOZR01000008">
    <property type="protein sequence ID" value="OYN79554.1"/>
    <property type="molecule type" value="Genomic_DNA"/>
</dbReference>
<reference evidence="1 2" key="1">
    <citation type="submission" date="2017-07" db="EMBL/GenBank/DDBJ databases">
        <title>The new phylogeny of genus Mycobacterium.</title>
        <authorList>
            <person name="Tortoli E."/>
            <person name="Trovato A."/>
            <person name="Cirillo D.M."/>
        </authorList>
    </citation>
    <scope>NUCLEOTIDE SEQUENCE [LARGE SCALE GENOMIC DNA]</scope>
    <source>
        <strain evidence="1 2">ATCC 33027</strain>
    </source>
</reference>
<dbReference type="AlphaFoldDB" id="A0A255DJW2"/>
<comment type="caution">
    <text evidence="1">The sequence shown here is derived from an EMBL/GenBank/DDBJ whole genome shotgun (WGS) entry which is preliminary data.</text>
</comment>
<evidence type="ECO:0000313" key="1">
    <source>
        <dbReference type="EMBL" id="OYN79554.1"/>
    </source>
</evidence>
<accession>A0A255DJW2</accession>
<name>A0A255DJW2_9MYCO</name>